<evidence type="ECO:0000313" key="2">
    <source>
        <dbReference type="Proteomes" id="UP001143910"/>
    </source>
</evidence>
<comment type="caution">
    <text evidence="1">The sequence shown here is derived from an EMBL/GenBank/DDBJ whole genome shotgun (WGS) entry which is preliminary data.</text>
</comment>
<gene>
    <name evidence="1" type="ORF">NQ176_g10237</name>
</gene>
<organism evidence="1 2">
    <name type="scientific">Zarea fungicola</name>
    <dbReference type="NCBI Taxonomy" id="93591"/>
    <lineage>
        <taxon>Eukaryota</taxon>
        <taxon>Fungi</taxon>
        <taxon>Dikarya</taxon>
        <taxon>Ascomycota</taxon>
        <taxon>Pezizomycotina</taxon>
        <taxon>Sordariomycetes</taxon>
        <taxon>Hypocreomycetidae</taxon>
        <taxon>Hypocreales</taxon>
        <taxon>Cordycipitaceae</taxon>
        <taxon>Zarea</taxon>
    </lineage>
</organism>
<dbReference type="Proteomes" id="UP001143910">
    <property type="component" value="Unassembled WGS sequence"/>
</dbReference>
<evidence type="ECO:0000313" key="1">
    <source>
        <dbReference type="EMBL" id="KAJ2966249.1"/>
    </source>
</evidence>
<dbReference type="EMBL" id="JANJQO010002693">
    <property type="protein sequence ID" value="KAJ2966249.1"/>
    <property type="molecule type" value="Genomic_DNA"/>
</dbReference>
<accession>A0ACC1MJ17</accession>
<protein>
    <submittedName>
        <fullName evidence="1">Uncharacterized protein</fullName>
    </submittedName>
</protein>
<sequence length="711" mass="77116">MDAQLTQNELTCANEWNNTEDSTKLGHCLHHLLQDAAKTYPTNVALICGSTTLTYQELNEAANRFARVLVDLGVGRDDLVGVALNRSACLVVMLFAVLKTGAAYVPLDATFPSERISHTLDCAAPKLLIVAADLLGAFKSWEGVILSVDENKLGSGNSQTESCNLELTSDQDDLAYVIFTSGSTGKPKGVEVSHGALCNLLLSMKEMLNCEASDRLLAVTTVTFDIAALELFMPLLCGATVIIAQRQETKDVKALHDMLEQHAVTMMQATPTFWQMLLESGWNGSPTLIKLLCGGEALSSGLAARLLACGGSLWNLYGPTEATVWASAWHVQPGQDIIIGKPLPNYQLHILDEELKPVPEGHYGELYIGGSCLARGYHKNPGLTQASFHDSPFCQGRIYRTGDIGSFVAPNSLRIAGRSDDQIKVRGYRVELGDVETALASHTQVSGAVVVCRADQLIAYFTWRGDSSEAAGTSCPRDAALRQWMERLLPSYMVPAFFVNLEIFPTTLNNKIDRKALPDPFTNKECPGLRESACKLAAASKSVNQSTAELEHQILAVWCRVLGASHLSVKDNFFHVGGNSLRIVQVQAQLEKLLNRPIPIAKLFEHYSIESLAAYLGGNDAVGMKQRDLEPRTPLITEDEGIAIVSMACRLPGDVHTPEEFWQLLQSGGDAISDVPAGRWNAASLHDAGPDIHQRPECTRAVDLGDVLGGI</sequence>
<name>A0ACC1MJ17_9HYPO</name>
<reference evidence="1" key="1">
    <citation type="submission" date="2022-08" db="EMBL/GenBank/DDBJ databases">
        <title>Genome Sequence of Lecanicillium fungicola.</title>
        <authorList>
            <person name="Buettner E."/>
        </authorList>
    </citation>
    <scope>NUCLEOTIDE SEQUENCE</scope>
    <source>
        <strain evidence="1">Babe33</strain>
    </source>
</reference>
<keyword evidence="2" id="KW-1185">Reference proteome</keyword>
<proteinExistence type="predicted"/>